<evidence type="ECO:0000256" key="1">
    <source>
        <dbReference type="ARBA" id="ARBA00022630"/>
    </source>
</evidence>
<dbReference type="PANTHER" id="PTHR48105">
    <property type="entry name" value="THIOREDOXIN REDUCTASE 1-RELATED-RELATED"/>
    <property type="match status" value="1"/>
</dbReference>
<organism evidence="5 6">
    <name type="scientific">Agromyces tropicus</name>
    <dbReference type="NCBI Taxonomy" id="555371"/>
    <lineage>
        <taxon>Bacteria</taxon>
        <taxon>Bacillati</taxon>
        <taxon>Actinomycetota</taxon>
        <taxon>Actinomycetes</taxon>
        <taxon>Micrococcales</taxon>
        <taxon>Microbacteriaceae</taxon>
        <taxon>Agromyces</taxon>
    </lineage>
</organism>
<keyword evidence="2" id="KW-0560">Oxidoreductase</keyword>
<dbReference type="InterPro" id="IPR023753">
    <property type="entry name" value="FAD/NAD-binding_dom"/>
</dbReference>
<dbReference type="PRINTS" id="PR00469">
    <property type="entry name" value="PNDRDTASEII"/>
</dbReference>
<feature type="domain" description="FAD/NAD(P)-binding" evidence="4">
    <location>
        <begin position="238"/>
        <end position="546"/>
    </location>
</feature>
<accession>A0ABP5G3W3</accession>
<keyword evidence="1" id="KW-0285">Flavoprotein</keyword>
<protein>
    <submittedName>
        <fullName evidence="5">FAD-dependent oxidoreductase</fullName>
    </submittedName>
</protein>
<dbReference type="SUPFAM" id="SSF51905">
    <property type="entry name" value="FAD/NAD(P)-binding domain"/>
    <property type="match status" value="1"/>
</dbReference>
<dbReference type="EMBL" id="BAAAPW010000004">
    <property type="protein sequence ID" value="GAA2039780.1"/>
    <property type="molecule type" value="Genomic_DNA"/>
</dbReference>
<evidence type="ECO:0000256" key="2">
    <source>
        <dbReference type="ARBA" id="ARBA00023002"/>
    </source>
</evidence>
<name>A0ABP5G3W3_9MICO</name>
<comment type="catalytic activity">
    <reaction evidence="3">
        <text>[thioredoxin]-dithiol + NADP(+) = [thioredoxin]-disulfide + NADPH + H(+)</text>
        <dbReference type="Rhea" id="RHEA:20345"/>
        <dbReference type="Rhea" id="RHEA-COMP:10698"/>
        <dbReference type="Rhea" id="RHEA-COMP:10700"/>
        <dbReference type="ChEBI" id="CHEBI:15378"/>
        <dbReference type="ChEBI" id="CHEBI:29950"/>
        <dbReference type="ChEBI" id="CHEBI:50058"/>
        <dbReference type="ChEBI" id="CHEBI:57783"/>
        <dbReference type="ChEBI" id="CHEBI:58349"/>
        <dbReference type="EC" id="1.8.1.9"/>
    </reaction>
</comment>
<gene>
    <name evidence="5" type="ORF">GCM10009819_26180</name>
</gene>
<dbReference type="InterPro" id="IPR036188">
    <property type="entry name" value="FAD/NAD-bd_sf"/>
</dbReference>
<comment type="caution">
    <text evidence="5">The sequence shown here is derived from an EMBL/GenBank/DDBJ whole genome shotgun (WGS) entry which is preliminary data.</text>
</comment>
<dbReference type="InterPro" id="IPR050097">
    <property type="entry name" value="Ferredoxin-NADP_redctase_2"/>
</dbReference>
<sequence length="574" mass="61568">MSSVAPPVILVVARDRDARSSVVAELERRYARDYRIEQAVDEHEAAERIDAIAEEGGLLALILADRAGDLDGRTVFSRARRRFPDVRRGRLIEWGQWGDVAVRDEILSLMGAGELEYYVIRPWHTPDEYFHRTITEFLLEWERSIGLRPREVAVIGRTALPRTHELRSLLARGGVPHEWLDPGSAAARDRLAASGLDAVPEEPVVVMLDGRVLRNPGNAELAEAYGLTTSLGPEPSADVVVVGAGPGGLAAAVYAASEGLDVLVVERESIGGQAGSSSLIRNYLGFSRGISGSELAQRAYQQAWVFGARFAHAREAVAIEVEDGGFVVHVAPEDHIRCRAIVLATGVSYRRLGVAELERFEGAGVFYGASAIEAQGVAGRPVFIIGGGNSAGQAALHLARYAASVAILVRGTGLAESMSQYLIDQLDAQGVRVHTRVEVVGGGGDGALERIRLRDRDTGEEHDEECAGLFVLIGASPRTEWLPPEILRDRWGYVLTGPEVVAAPERPAWTVDREPFPHETSVPGIFAVGDARRGAIKRVASAVGEGSVVVSSVHRRLAEAAAADAAAERGSGPT</sequence>
<evidence type="ECO:0000256" key="3">
    <source>
        <dbReference type="ARBA" id="ARBA00048132"/>
    </source>
</evidence>
<dbReference type="RefSeq" id="WP_344374910.1">
    <property type="nucleotide sequence ID" value="NZ_BAAAPW010000004.1"/>
</dbReference>
<dbReference type="Proteomes" id="UP001501196">
    <property type="component" value="Unassembled WGS sequence"/>
</dbReference>
<dbReference type="Pfam" id="PF07992">
    <property type="entry name" value="Pyr_redox_2"/>
    <property type="match status" value="1"/>
</dbReference>
<evidence type="ECO:0000259" key="4">
    <source>
        <dbReference type="Pfam" id="PF07992"/>
    </source>
</evidence>
<proteinExistence type="predicted"/>
<evidence type="ECO:0000313" key="6">
    <source>
        <dbReference type="Proteomes" id="UP001501196"/>
    </source>
</evidence>
<keyword evidence="6" id="KW-1185">Reference proteome</keyword>
<dbReference type="Gene3D" id="3.50.50.60">
    <property type="entry name" value="FAD/NAD(P)-binding domain"/>
    <property type="match status" value="2"/>
</dbReference>
<reference evidence="6" key="1">
    <citation type="journal article" date="2019" name="Int. J. Syst. Evol. Microbiol.">
        <title>The Global Catalogue of Microorganisms (GCM) 10K type strain sequencing project: providing services to taxonomists for standard genome sequencing and annotation.</title>
        <authorList>
            <consortium name="The Broad Institute Genomics Platform"/>
            <consortium name="The Broad Institute Genome Sequencing Center for Infectious Disease"/>
            <person name="Wu L."/>
            <person name="Ma J."/>
        </authorList>
    </citation>
    <scope>NUCLEOTIDE SEQUENCE [LARGE SCALE GENOMIC DNA]</scope>
    <source>
        <strain evidence="6">JCM 15672</strain>
    </source>
</reference>
<evidence type="ECO:0000313" key="5">
    <source>
        <dbReference type="EMBL" id="GAA2039780.1"/>
    </source>
</evidence>
<dbReference type="PRINTS" id="PR00368">
    <property type="entry name" value="FADPNR"/>
</dbReference>